<dbReference type="RefSeq" id="WP_289166487.1">
    <property type="nucleotide sequence ID" value="NZ_JASZZN010000023.1"/>
</dbReference>
<dbReference type="EMBL" id="JASZZN010000023">
    <property type="protein sequence ID" value="MDM4018617.1"/>
    <property type="molecule type" value="Genomic_DNA"/>
</dbReference>
<comment type="caution">
    <text evidence="1">The sequence shown here is derived from an EMBL/GenBank/DDBJ whole genome shotgun (WGS) entry which is preliminary data.</text>
</comment>
<dbReference type="Pfam" id="PF13366">
    <property type="entry name" value="PDDEXK_3"/>
    <property type="match status" value="1"/>
</dbReference>
<dbReference type="InterPro" id="IPR026350">
    <property type="entry name" value="GxxExxY"/>
</dbReference>
<dbReference type="NCBIfam" id="TIGR04256">
    <property type="entry name" value="GxxExxY"/>
    <property type="match status" value="1"/>
</dbReference>
<gene>
    <name evidence="1" type="ORF">QTN89_24405</name>
</gene>
<name>A0ABT7PQ47_9BACT</name>
<protein>
    <submittedName>
        <fullName evidence="1">GxxExxY protein</fullName>
    </submittedName>
</protein>
<accession>A0ABT7PQ47</accession>
<evidence type="ECO:0000313" key="2">
    <source>
        <dbReference type="Proteomes" id="UP001239462"/>
    </source>
</evidence>
<evidence type="ECO:0000313" key="1">
    <source>
        <dbReference type="EMBL" id="MDM4018617.1"/>
    </source>
</evidence>
<reference evidence="1 2" key="1">
    <citation type="submission" date="2023-06" db="EMBL/GenBank/DDBJ databases">
        <title>Roseiconus lacunae JC819 isolated from Gulf of Mannar region, Tamil Nadu.</title>
        <authorList>
            <person name="Pk S."/>
            <person name="Ch S."/>
            <person name="Ch V.R."/>
        </authorList>
    </citation>
    <scope>NUCLEOTIDE SEQUENCE [LARGE SCALE GENOMIC DNA]</scope>
    <source>
        <strain evidence="1 2">JC819</strain>
    </source>
</reference>
<organism evidence="1 2">
    <name type="scientific">Roseiconus lacunae</name>
    <dbReference type="NCBI Taxonomy" id="2605694"/>
    <lineage>
        <taxon>Bacteria</taxon>
        <taxon>Pseudomonadati</taxon>
        <taxon>Planctomycetota</taxon>
        <taxon>Planctomycetia</taxon>
        <taxon>Pirellulales</taxon>
        <taxon>Pirellulaceae</taxon>
        <taxon>Roseiconus</taxon>
    </lineage>
</organism>
<keyword evidence="2" id="KW-1185">Reference proteome</keyword>
<sequence>MKWDHINQLCDVVRETSFAIHKYHRNGHLEKVYENALGHRLRKLELGVEQQHPLTVYDEDGTILGEYFADLLIEGCLIVELKACKSVADEHIAQLLGYLKSSRIETGLLVNFGAAKLHIKKYLMTVSESGS</sequence>
<proteinExistence type="predicted"/>
<dbReference type="Proteomes" id="UP001239462">
    <property type="component" value="Unassembled WGS sequence"/>
</dbReference>